<evidence type="ECO:0000256" key="1">
    <source>
        <dbReference type="SAM" id="MobiDB-lite"/>
    </source>
</evidence>
<keyword evidence="3" id="KW-1185">Reference proteome</keyword>
<protein>
    <submittedName>
        <fullName evidence="2">Uncharacterized protein</fullName>
    </submittedName>
</protein>
<dbReference type="AlphaFoldDB" id="B7J832"/>
<feature type="region of interest" description="Disordered" evidence="1">
    <location>
        <begin position="101"/>
        <end position="124"/>
    </location>
</feature>
<evidence type="ECO:0000313" key="2">
    <source>
        <dbReference type="EMBL" id="ACK77951.1"/>
    </source>
</evidence>
<sequence>MPSRMGYGLSPRRPENQGMSYGQTTVGRENGDQHRDAVVQRHGAADDHRQNGALTREHHRGHTEDQTTGNDGQTQLPLRPSFYALGNIGEGHAAGARMGFDQGRQQSHSEQRSGHDDPLAGEHPIQFGYGTIVQRYTRERRNCLHENLLNLDVPDVVHHGTSRGGLSSGAYAAAPRIRV</sequence>
<feature type="compositionally biased region" description="Polar residues" evidence="1">
    <location>
        <begin position="66"/>
        <end position="76"/>
    </location>
</feature>
<feature type="compositionally biased region" description="Basic and acidic residues" evidence="1">
    <location>
        <begin position="29"/>
        <end position="50"/>
    </location>
</feature>
<organism evidence="2 3">
    <name type="scientific">Acidithiobacillus ferrooxidans (strain ATCC 23270 / DSM 14882 / CIP 104768 / NCIMB 8455)</name>
    <name type="common">Ferrobacillus ferrooxidans (strain ATCC 23270)</name>
    <dbReference type="NCBI Taxonomy" id="243159"/>
    <lineage>
        <taxon>Bacteria</taxon>
        <taxon>Pseudomonadati</taxon>
        <taxon>Pseudomonadota</taxon>
        <taxon>Acidithiobacillia</taxon>
        <taxon>Acidithiobacillales</taxon>
        <taxon>Acidithiobacillaceae</taxon>
        <taxon>Acidithiobacillus</taxon>
    </lineage>
</organism>
<accession>B7J832</accession>
<evidence type="ECO:0000313" key="3">
    <source>
        <dbReference type="Proteomes" id="UP000001362"/>
    </source>
</evidence>
<feature type="region of interest" description="Disordered" evidence="1">
    <location>
        <begin position="1"/>
        <end position="78"/>
    </location>
</feature>
<gene>
    <name evidence="2" type="ordered locus">AFE_1083</name>
</gene>
<reference evidence="2 3" key="1">
    <citation type="journal article" date="2008" name="BMC Genomics">
        <title>Acidithiobacillus ferrooxidans metabolism: from genome sequence to industrial applications.</title>
        <authorList>
            <person name="Valdes J."/>
            <person name="Pedroso I."/>
            <person name="Quatrini R."/>
            <person name="Dodson R.J."/>
            <person name="Tettelin H."/>
            <person name="Blake R.II."/>
            <person name="Eisen J.A."/>
            <person name="Holmes D.S."/>
        </authorList>
    </citation>
    <scope>NUCLEOTIDE SEQUENCE [LARGE SCALE GENOMIC DNA]</scope>
    <source>
        <strain evidence="3">ATCC 23270 / DSM 14882 / CIP 104768 / NCIMB 8455</strain>
    </source>
</reference>
<name>B7J832_ACIF2</name>
<feature type="compositionally biased region" description="Polar residues" evidence="1">
    <location>
        <begin position="17"/>
        <end position="27"/>
    </location>
</feature>
<dbReference type="PaxDb" id="243159-AFE_1083"/>
<dbReference type="STRING" id="243159.AFE_1083"/>
<dbReference type="HOGENOM" id="CLU_1500406_0_0_6"/>
<feature type="compositionally biased region" description="Basic and acidic residues" evidence="1">
    <location>
        <begin position="107"/>
        <end position="120"/>
    </location>
</feature>
<dbReference type="EMBL" id="CP001219">
    <property type="protein sequence ID" value="ACK77951.1"/>
    <property type="molecule type" value="Genomic_DNA"/>
</dbReference>
<dbReference type="Proteomes" id="UP000001362">
    <property type="component" value="Chromosome"/>
</dbReference>
<dbReference type="KEGG" id="afr:AFE_1083"/>
<proteinExistence type="predicted"/>